<dbReference type="Pfam" id="PF21719">
    <property type="entry name" value="MIOS_a-sol"/>
    <property type="match status" value="1"/>
</dbReference>
<dbReference type="Proteomes" id="UP000494165">
    <property type="component" value="Unassembled WGS sequence"/>
</dbReference>
<dbReference type="GO" id="GO:0034198">
    <property type="term" value="P:cellular response to amino acid starvation"/>
    <property type="evidence" value="ECO:0007669"/>
    <property type="project" value="TreeGrafter"/>
</dbReference>
<dbReference type="InterPro" id="IPR037593">
    <property type="entry name" value="MIOS/Sea4"/>
</dbReference>
<dbReference type="Gene3D" id="2.130.10.10">
    <property type="entry name" value="YVTN repeat-like/Quinoprotein amine dehydrogenase"/>
    <property type="match status" value="1"/>
</dbReference>
<dbReference type="EMBL" id="CADEPI010000132">
    <property type="protein sequence ID" value="CAB3376755.1"/>
    <property type="molecule type" value="Genomic_DNA"/>
</dbReference>
<dbReference type="InterPro" id="IPR049092">
    <property type="entry name" value="MIOS_a-sol"/>
</dbReference>
<dbReference type="PANTHER" id="PTHR16453">
    <property type="entry name" value="WD40 DOMAIN-CONTAINING PROTEIN MIO FAMILY MEMBER"/>
    <property type="match status" value="1"/>
</dbReference>
<name>A0A8S1D950_9INSE</name>
<dbReference type="GO" id="GO:0005737">
    <property type="term" value="C:cytoplasm"/>
    <property type="evidence" value="ECO:0007669"/>
    <property type="project" value="TreeGrafter"/>
</dbReference>
<organism evidence="2 3">
    <name type="scientific">Cloeon dipterum</name>
    <dbReference type="NCBI Taxonomy" id="197152"/>
    <lineage>
        <taxon>Eukaryota</taxon>
        <taxon>Metazoa</taxon>
        <taxon>Ecdysozoa</taxon>
        <taxon>Arthropoda</taxon>
        <taxon>Hexapoda</taxon>
        <taxon>Insecta</taxon>
        <taxon>Pterygota</taxon>
        <taxon>Palaeoptera</taxon>
        <taxon>Ephemeroptera</taxon>
        <taxon>Pisciforma</taxon>
        <taxon>Baetidae</taxon>
        <taxon>Cloeon</taxon>
    </lineage>
</organism>
<dbReference type="SUPFAM" id="SSF50978">
    <property type="entry name" value="WD40 repeat-like"/>
    <property type="match status" value="1"/>
</dbReference>
<dbReference type="Pfam" id="PF21720">
    <property type="entry name" value="MIOS_WD40"/>
    <property type="match status" value="2"/>
</dbReference>
<reference evidence="2 3" key="1">
    <citation type="submission" date="2020-04" db="EMBL/GenBank/DDBJ databases">
        <authorList>
            <person name="Alioto T."/>
            <person name="Alioto T."/>
            <person name="Gomez Garrido J."/>
        </authorList>
    </citation>
    <scope>NUCLEOTIDE SEQUENCE [LARGE SCALE GENOMIC DNA]</scope>
</reference>
<dbReference type="PANTHER" id="PTHR16453:SF9">
    <property type="entry name" value="GATOR COMPLEX PROTEIN MIOS"/>
    <property type="match status" value="1"/>
</dbReference>
<sequence>MNSSRMDILWAPSHPDKFVTWGTDIYLYEVSMQREMPKPSSFRISALASANLVSTITNQQYIKCVAIHPHPAREILMAAGLANGKVALTAFGPVEFDAKGLAGKELSPKHPRQCNAVAWNPVDRAMLVSGLDKHRGDHSVLLWDAVKSPQKAVAEFSLSEVIHSLAWLHQHVIAVGMNNKNIKIIDIREGSKVVPSTLTKSVYNIAVDPHNDKHIASCFENQITIWDIRNFEKPIVTVTQPKPILKLSWCPTRHNLLGTLSRESQSLCLYDVQHAIVGDEEETAAIERFVTPGQGDVSVASFCWHPQHENRLIALTQSGRIHDYTVAERVTLNFSPSMHLVRTVGRRMLKMVDETNSMYTSINDISNTMKQRALSDYGLLSDLKENGDMVIEENLKQLWHWLGSHQTSSSEESNSENCHPGVRHLLKLEENNPNAICPRSDGHYLAWNDINASKVCTFRSEERKEALQLCGWPVQGNNEEVLQFIHQLEQDGFATRAASIAVFHLHIRLAIDVLNRSASKGAQGNLQIVAMALSGYTDDKNSIWRDLCQPDKTQLADPYLRSMFAFLTAEKDNYDNVLVNLHILFNN</sequence>
<dbReference type="OrthoDB" id="341486at2759"/>
<proteinExistence type="predicted"/>
<feature type="domain" description="MIOS-like alpha-solenoid" evidence="1">
    <location>
        <begin position="369"/>
        <end position="580"/>
    </location>
</feature>
<dbReference type="SMART" id="SM00320">
    <property type="entry name" value="WD40"/>
    <property type="match status" value="5"/>
</dbReference>
<evidence type="ECO:0000259" key="1">
    <source>
        <dbReference type="Pfam" id="PF21719"/>
    </source>
</evidence>
<dbReference type="InterPro" id="IPR001680">
    <property type="entry name" value="WD40_rpt"/>
</dbReference>
<dbReference type="InterPro" id="IPR015943">
    <property type="entry name" value="WD40/YVTN_repeat-like_dom_sf"/>
</dbReference>
<keyword evidence="3" id="KW-1185">Reference proteome</keyword>
<evidence type="ECO:0000313" key="3">
    <source>
        <dbReference type="Proteomes" id="UP000494165"/>
    </source>
</evidence>
<accession>A0A8S1D950</accession>
<protein>
    <recommendedName>
        <fullName evidence="1">MIOS-like alpha-solenoid domain-containing protein</fullName>
    </recommendedName>
</protein>
<comment type="caution">
    <text evidence="2">The sequence shown here is derived from an EMBL/GenBank/DDBJ whole genome shotgun (WGS) entry which is preliminary data.</text>
</comment>
<dbReference type="AlphaFoldDB" id="A0A8S1D950"/>
<dbReference type="GO" id="GO:1904263">
    <property type="term" value="P:positive regulation of TORC1 signaling"/>
    <property type="evidence" value="ECO:0007669"/>
    <property type="project" value="TreeGrafter"/>
</dbReference>
<dbReference type="InterPro" id="IPR036322">
    <property type="entry name" value="WD40_repeat_dom_sf"/>
</dbReference>
<evidence type="ECO:0000313" key="2">
    <source>
        <dbReference type="EMBL" id="CAB3376755.1"/>
    </source>
</evidence>
<gene>
    <name evidence="2" type="ORF">CLODIP_2_CD09145</name>
</gene>